<dbReference type="InterPro" id="IPR020568">
    <property type="entry name" value="Ribosomal_Su5_D2-typ_SF"/>
</dbReference>
<dbReference type="GO" id="GO:0042781">
    <property type="term" value="F:3'-tRNA processing endoribonuclease activity"/>
    <property type="evidence" value="ECO:0007669"/>
    <property type="project" value="TreeGrafter"/>
</dbReference>
<organism evidence="9 10">
    <name type="scientific">Candidatus Muproteobacteria bacterium RBG_19FT_COMBO_61_10</name>
    <dbReference type="NCBI Taxonomy" id="1817761"/>
    <lineage>
        <taxon>Bacteria</taxon>
        <taxon>Pseudomonadati</taxon>
        <taxon>Pseudomonadota</taxon>
        <taxon>Candidatus Muproteobacteria</taxon>
    </lineage>
</organism>
<dbReference type="GO" id="GO:0004526">
    <property type="term" value="F:ribonuclease P activity"/>
    <property type="evidence" value="ECO:0007669"/>
    <property type="project" value="UniProtKB-UniRule"/>
</dbReference>
<dbReference type="PANTHER" id="PTHR33992:SF1">
    <property type="entry name" value="RIBONUCLEASE P PROTEIN COMPONENT"/>
    <property type="match status" value="1"/>
</dbReference>
<dbReference type="InterPro" id="IPR014721">
    <property type="entry name" value="Ribsml_uS5_D2-typ_fold_subgr"/>
</dbReference>
<gene>
    <name evidence="7" type="primary">rnpA</name>
    <name evidence="9" type="ORF">A2V58_00465</name>
</gene>
<evidence type="ECO:0000256" key="4">
    <source>
        <dbReference type="ARBA" id="ARBA00022759"/>
    </source>
</evidence>
<dbReference type="PANTHER" id="PTHR33992">
    <property type="entry name" value="RIBONUCLEASE P PROTEIN COMPONENT"/>
    <property type="match status" value="1"/>
</dbReference>
<dbReference type="AlphaFoldDB" id="A0A1F6UJY3"/>
<dbReference type="EC" id="3.1.26.5" evidence="7 8"/>
<dbReference type="InterPro" id="IPR000100">
    <property type="entry name" value="RNase_P"/>
</dbReference>
<keyword evidence="2 7" id="KW-0819">tRNA processing</keyword>
<evidence type="ECO:0000256" key="5">
    <source>
        <dbReference type="ARBA" id="ARBA00022801"/>
    </source>
</evidence>
<keyword evidence="6 7" id="KW-0694">RNA-binding</keyword>
<evidence type="ECO:0000256" key="8">
    <source>
        <dbReference type="NCBIfam" id="TIGR00188"/>
    </source>
</evidence>
<dbReference type="Pfam" id="PF00825">
    <property type="entry name" value="Ribonuclease_P"/>
    <property type="match status" value="1"/>
</dbReference>
<comment type="caution">
    <text evidence="9">The sequence shown here is derived from an EMBL/GenBank/DDBJ whole genome shotgun (WGS) entry which is preliminary data.</text>
</comment>
<dbReference type="EMBL" id="MFSV01000118">
    <property type="protein sequence ID" value="OGI57690.1"/>
    <property type="molecule type" value="Genomic_DNA"/>
</dbReference>
<dbReference type="HAMAP" id="MF_00227">
    <property type="entry name" value="RNase_P"/>
    <property type="match status" value="1"/>
</dbReference>
<evidence type="ECO:0000313" key="10">
    <source>
        <dbReference type="Proteomes" id="UP000177950"/>
    </source>
</evidence>
<sequence>MFSPSQLGLPKSRRLRSGLELREVSRAGRRIRDSLFSVHTRANSLGHARLGLTVSRKVSRKAVIRNRIKRCIRESFRHIQNKLGGLDVVVIAQPNSGAADAAALRESLQRHWINAR</sequence>
<keyword evidence="3 7" id="KW-0540">Nuclease</keyword>
<evidence type="ECO:0000256" key="6">
    <source>
        <dbReference type="ARBA" id="ARBA00022884"/>
    </source>
</evidence>
<proteinExistence type="inferred from homology"/>
<comment type="catalytic activity">
    <reaction evidence="7">
        <text>Endonucleolytic cleavage of RNA, removing 5'-extranucleotides from tRNA precursor.</text>
        <dbReference type="EC" id="3.1.26.5"/>
    </reaction>
</comment>
<dbReference type="SUPFAM" id="SSF54211">
    <property type="entry name" value="Ribosomal protein S5 domain 2-like"/>
    <property type="match status" value="1"/>
</dbReference>
<evidence type="ECO:0000256" key="2">
    <source>
        <dbReference type="ARBA" id="ARBA00022694"/>
    </source>
</evidence>
<dbReference type="Proteomes" id="UP000177950">
    <property type="component" value="Unassembled WGS sequence"/>
</dbReference>
<evidence type="ECO:0000256" key="3">
    <source>
        <dbReference type="ARBA" id="ARBA00022722"/>
    </source>
</evidence>
<dbReference type="InterPro" id="IPR020539">
    <property type="entry name" value="RNase_P_CS"/>
</dbReference>
<name>A0A1F6UJY3_9PROT</name>
<dbReference type="PROSITE" id="PS00648">
    <property type="entry name" value="RIBONUCLEASE_P"/>
    <property type="match status" value="1"/>
</dbReference>
<reference evidence="9 10" key="1">
    <citation type="journal article" date="2016" name="Nat. Commun.">
        <title>Thousands of microbial genomes shed light on interconnected biogeochemical processes in an aquifer system.</title>
        <authorList>
            <person name="Anantharaman K."/>
            <person name="Brown C.T."/>
            <person name="Hug L.A."/>
            <person name="Sharon I."/>
            <person name="Castelle C.J."/>
            <person name="Probst A.J."/>
            <person name="Thomas B.C."/>
            <person name="Singh A."/>
            <person name="Wilkins M.J."/>
            <person name="Karaoz U."/>
            <person name="Brodie E.L."/>
            <person name="Williams K.H."/>
            <person name="Hubbard S.S."/>
            <person name="Banfield J.F."/>
        </authorList>
    </citation>
    <scope>NUCLEOTIDE SEQUENCE [LARGE SCALE GENOMIC DNA]</scope>
</reference>
<accession>A0A1F6UJY3</accession>
<dbReference type="GO" id="GO:0001682">
    <property type="term" value="P:tRNA 5'-leader removal"/>
    <property type="evidence" value="ECO:0007669"/>
    <property type="project" value="UniProtKB-UniRule"/>
</dbReference>
<dbReference type="Gene3D" id="3.30.230.10">
    <property type="match status" value="1"/>
</dbReference>
<evidence type="ECO:0000313" key="9">
    <source>
        <dbReference type="EMBL" id="OGI57690.1"/>
    </source>
</evidence>
<protein>
    <recommendedName>
        <fullName evidence="7 8">Ribonuclease P protein component</fullName>
        <shortName evidence="7">RNase P protein</shortName>
        <shortName evidence="7">RNaseP protein</shortName>
        <ecNumber evidence="7 8">3.1.26.5</ecNumber>
    </recommendedName>
    <alternativeName>
        <fullName evidence="7">Protein C5</fullName>
    </alternativeName>
</protein>
<comment type="similarity">
    <text evidence="7">Belongs to the RnpA family.</text>
</comment>
<keyword evidence="5 7" id="KW-0378">Hydrolase</keyword>
<evidence type="ECO:0000256" key="1">
    <source>
        <dbReference type="ARBA" id="ARBA00002663"/>
    </source>
</evidence>
<keyword evidence="4 7" id="KW-0255">Endonuclease</keyword>
<comment type="subunit">
    <text evidence="7">Consists of a catalytic RNA component (M1 or rnpB) and a protein subunit.</text>
</comment>
<dbReference type="GO" id="GO:0030677">
    <property type="term" value="C:ribonuclease P complex"/>
    <property type="evidence" value="ECO:0007669"/>
    <property type="project" value="TreeGrafter"/>
</dbReference>
<evidence type="ECO:0000256" key="7">
    <source>
        <dbReference type="HAMAP-Rule" id="MF_00227"/>
    </source>
</evidence>
<dbReference type="NCBIfam" id="TIGR00188">
    <property type="entry name" value="rnpA"/>
    <property type="match status" value="1"/>
</dbReference>
<dbReference type="GO" id="GO:0000049">
    <property type="term" value="F:tRNA binding"/>
    <property type="evidence" value="ECO:0007669"/>
    <property type="project" value="UniProtKB-UniRule"/>
</dbReference>
<comment type="function">
    <text evidence="1 7">RNaseP catalyzes the removal of the 5'-leader sequence from pre-tRNA to produce the mature 5'-terminus. It can also cleave other RNA substrates such as 4.5S RNA. The protein component plays an auxiliary but essential role in vivo by binding to the 5'-leader sequence and broadening the substrate specificity of the ribozyme.</text>
</comment>